<dbReference type="InterPro" id="IPR005151">
    <property type="entry name" value="Tail-specific_protease"/>
</dbReference>
<proteinExistence type="predicted"/>
<dbReference type="GO" id="GO:0006508">
    <property type="term" value="P:proteolysis"/>
    <property type="evidence" value="ECO:0007669"/>
    <property type="project" value="InterPro"/>
</dbReference>
<dbReference type="PROSITE" id="PS51257">
    <property type="entry name" value="PROKAR_LIPOPROTEIN"/>
    <property type="match status" value="1"/>
</dbReference>
<dbReference type="SUPFAM" id="SSF50156">
    <property type="entry name" value="PDZ domain-like"/>
    <property type="match status" value="1"/>
</dbReference>
<dbReference type="Gene3D" id="3.90.226.10">
    <property type="entry name" value="2-enoyl-CoA Hydratase, Chain A, domain 1"/>
    <property type="match status" value="1"/>
</dbReference>
<dbReference type="SMART" id="SM00245">
    <property type="entry name" value="TSPc"/>
    <property type="match status" value="1"/>
</dbReference>
<dbReference type="SUPFAM" id="SSF52096">
    <property type="entry name" value="ClpP/crotonase"/>
    <property type="match status" value="1"/>
</dbReference>
<comment type="caution">
    <text evidence="4">The sequence shown here is derived from an EMBL/GenBank/DDBJ whole genome shotgun (WGS) entry which is preliminary data.</text>
</comment>
<feature type="signal peptide" evidence="2">
    <location>
        <begin position="1"/>
        <end position="25"/>
    </location>
</feature>
<dbReference type="InterPro" id="IPR036034">
    <property type="entry name" value="PDZ_sf"/>
</dbReference>
<evidence type="ECO:0000313" key="5">
    <source>
        <dbReference type="Proteomes" id="UP000316541"/>
    </source>
</evidence>
<dbReference type="GO" id="GO:0008236">
    <property type="term" value="F:serine-type peptidase activity"/>
    <property type="evidence" value="ECO:0007669"/>
    <property type="project" value="InterPro"/>
</dbReference>
<dbReference type="Pfam" id="PF03572">
    <property type="entry name" value="Peptidase_S41"/>
    <property type="match status" value="1"/>
</dbReference>
<evidence type="ECO:0000313" key="4">
    <source>
        <dbReference type="EMBL" id="TQS17478.1"/>
    </source>
</evidence>
<dbReference type="InterPro" id="IPR029045">
    <property type="entry name" value="ClpP/crotonase-like_dom_sf"/>
</dbReference>
<dbReference type="Proteomes" id="UP000316541">
    <property type="component" value="Unassembled WGS sequence"/>
</dbReference>
<dbReference type="PANTHER" id="PTHR32060:SF30">
    <property type="entry name" value="CARBOXY-TERMINAL PROCESSING PROTEASE CTPA"/>
    <property type="match status" value="1"/>
</dbReference>
<dbReference type="GO" id="GO:0004175">
    <property type="term" value="F:endopeptidase activity"/>
    <property type="evidence" value="ECO:0007669"/>
    <property type="project" value="TreeGrafter"/>
</dbReference>
<dbReference type="PROSITE" id="PS50106">
    <property type="entry name" value="PDZ"/>
    <property type="match status" value="1"/>
</dbReference>
<dbReference type="EMBL" id="VIRM01000045">
    <property type="protein sequence ID" value="TQS17478.1"/>
    <property type="molecule type" value="Genomic_DNA"/>
</dbReference>
<dbReference type="AlphaFoldDB" id="A0A544YL22"/>
<sequence>MSVRFAAAGLVLLLTAACTATPPRAQPGKPAEAAQVCAQPQGNPPPETPTTIDVVEQAYFCILANYYGGATLDARSLLTAGFAAFVQELNRAGRDLPEATMPALTGDRHADWAAFETAWRRVTGLLPQDADLQAKLAAATLQAIVTALDDDHARWTHGAARPPDYYDGDQYGLGLRASTGPQVRTHPGTALPPLFVTTVLGGPAKDAGLRPGDVIESINGSAPFVDGEVTPAAVAALYPQYPEAGAVRLRLVRQTTGRRWTVTLKPGLYQPDPAALQVVTPKLLRDRVAYVRLSGFAPDAADRVFRAISRLGAGRTLTGVVLDLRGNGGGSPEEATRLLSGFAHGKVTAYQCAASPDTRDTGDGACAPMRTDDSVPLLGLPLVVLTDRGCASACEHFSSAVKDLRLGQLVGTRTAGAVSGPARPYLLGDNTTLMLPSTRHLAPGREVIDRVGVAPDHHVPPTPQDAAAGRDPALDKALTLLHT</sequence>
<dbReference type="GO" id="GO:0007165">
    <property type="term" value="P:signal transduction"/>
    <property type="evidence" value="ECO:0007669"/>
    <property type="project" value="TreeGrafter"/>
</dbReference>
<evidence type="ECO:0000256" key="2">
    <source>
        <dbReference type="SAM" id="SignalP"/>
    </source>
</evidence>
<dbReference type="InterPro" id="IPR001478">
    <property type="entry name" value="PDZ"/>
</dbReference>
<dbReference type="GO" id="GO:0030288">
    <property type="term" value="C:outer membrane-bounded periplasmic space"/>
    <property type="evidence" value="ECO:0007669"/>
    <property type="project" value="TreeGrafter"/>
</dbReference>
<dbReference type="SMART" id="SM00228">
    <property type="entry name" value="PDZ"/>
    <property type="match status" value="1"/>
</dbReference>
<organism evidence="4 5">
    <name type="scientific">Microbispora hainanensis</name>
    <dbReference type="NCBI Taxonomy" id="568844"/>
    <lineage>
        <taxon>Bacteria</taxon>
        <taxon>Bacillati</taxon>
        <taxon>Actinomycetota</taxon>
        <taxon>Actinomycetes</taxon>
        <taxon>Streptosporangiales</taxon>
        <taxon>Streptosporangiaceae</taxon>
        <taxon>Microbispora</taxon>
    </lineage>
</organism>
<gene>
    <name evidence="4" type="ORF">FLX08_29125</name>
</gene>
<evidence type="ECO:0000256" key="1">
    <source>
        <dbReference type="SAM" id="MobiDB-lite"/>
    </source>
</evidence>
<dbReference type="RefSeq" id="WP_142623449.1">
    <property type="nucleotide sequence ID" value="NZ_VIRM01000045.1"/>
</dbReference>
<feature type="domain" description="PDZ" evidence="3">
    <location>
        <begin position="168"/>
        <end position="237"/>
    </location>
</feature>
<name>A0A544YL22_9ACTN</name>
<evidence type="ECO:0000259" key="3">
    <source>
        <dbReference type="PROSITE" id="PS50106"/>
    </source>
</evidence>
<feature type="chain" id="PRO_5022104618" evidence="2">
    <location>
        <begin position="26"/>
        <end position="483"/>
    </location>
</feature>
<dbReference type="PANTHER" id="PTHR32060">
    <property type="entry name" value="TAIL-SPECIFIC PROTEASE"/>
    <property type="match status" value="1"/>
</dbReference>
<dbReference type="Gene3D" id="2.30.42.10">
    <property type="match status" value="1"/>
</dbReference>
<protein>
    <submittedName>
        <fullName evidence="4">Peptidase</fullName>
    </submittedName>
</protein>
<reference evidence="4 5" key="1">
    <citation type="submission" date="2019-07" db="EMBL/GenBank/DDBJ databases">
        <title>Microbispora hainanensis DSM 45428.</title>
        <authorList>
            <person name="Thawai C."/>
        </authorList>
    </citation>
    <scope>NUCLEOTIDE SEQUENCE [LARGE SCALE GENOMIC DNA]</scope>
    <source>
        <strain evidence="4 5">DSM 45428</strain>
    </source>
</reference>
<accession>A0A544YL22</accession>
<keyword evidence="2" id="KW-0732">Signal</keyword>
<feature type="region of interest" description="Disordered" evidence="1">
    <location>
        <begin position="23"/>
        <end position="45"/>
    </location>
</feature>